<dbReference type="AlphaFoldDB" id="A0A7X1Z7X4"/>
<evidence type="ECO:0000256" key="2">
    <source>
        <dbReference type="ARBA" id="ARBA00023125"/>
    </source>
</evidence>
<keyword evidence="2" id="KW-0238">DNA-binding</keyword>
<dbReference type="PANTHER" id="PTHR46558:SF4">
    <property type="entry name" value="DNA-BIDING PHAGE PROTEIN"/>
    <property type="match status" value="1"/>
</dbReference>
<dbReference type="OrthoDB" id="9812495at2"/>
<feature type="domain" description="HTH cro/C1-type" evidence="3">
    <location>
        <begin position="9"/>
        <end position="63"/>
    </location>
</feature>
<dbReference type="Gene3D" id="1.10.8.130">
    <property type="match status" value="1"/>
</dbReference>
<comment type="caution">
    <text evidence="4">The sequence shown here is derived from an EMBL/GenBank/DDBJ whole genome shotgun (WGS) entry which is preliminary data.</text>
</comment>
<dbReference type="PANTHER" id="PTHR46558">
    <property type="entry name" value="TRACRIPTIONAL REGULATORY PROTEIN-RELATED-RELATED"/>
    <property type="match status" value="1"/>
</dbReference>
<dbReference type="GO" id="GO:0031342">
    <property type="term" value="P:negative regulation of cell killing"/>
    <property type="evidence" value="ECO:0007669"/>
    <property type="project" value="InterPro"/>
</dbReference>
<dbReference type="GO" id="GO:0003677">
    <property type="term" value="F:DNA binding"/>
    <property type="evidence" value="ECO:0007669"/>
    <property type="project" value="UniProtKB-KW"/>
</dbReference>
<dbReference type="InterPro" id="IPR010982">
    <property type="entry name" value="Lambda_DNA-bd_dom_sf"/>
</dbReference>
<proteinExistence type="predicted"/>
<dbReference type="InterPro" id="IPR001387">
    <property type="entry name" value="Cro/C1-type_HTH"/>
</dbReference>
<dbReference type="Pfam" id="PF08998">
    <property type="entry name" value="Epsilon_antitox"/>
    <property type="match status" value="1"/>
</dbReference>
<sequence>MAYFISQKMKFEREKMGLTIREFGSKIEKSHVAVLNYESGKYEPDLETIEKIALVLNLSFKDLVMEKNKMTTNEQYQLTLNQEVMKEYAATVLAELSKYLIKHDIEADNDPLQVLFMELSAVKNKQIFNTKTNQELDKIQGYLDGIKRFVSTLSDLPINEVA</sequence>
<evidence type="ECO:0000313" key="4">
    <source>
        <dbReference type="EMBL" id="MQW38341.1"/>
    </source>
</evidence>
<gene>
    <name evidence="4" type="ORF">GHI93_00025</name>
</gene>
<evidence type="ECO:0000259" key="3">
    <source>
        <dbReference type="PROSITE" id="PS50943"/>
    </source>
</evidence>
<accession>A0A7X1Z7X4</accession>
<dbReference type="Gene3D" id="1.10.260.40">
    <property type="entry name" value="lambda repressor-like DNA-binding domains"/>
    <property type="match status" value="1"/>
</dbReference>
<dbReference type="SUPFAM" id="SSF47413">
    <property type="entry name" value="lambda repressor-like DNA-binding domains"/>
    <property type="match status" value="1"/>
</dbReference>
<dbReference type="EMBL" id="WITJ01000001">
    <property type="protein sequence ID" value="MQW38341.1"/>
    <property type="molecule type" value="Genomic_DNA"/>
</dbReference>
<dbReference type="SMART" id="SM00530">
    <property type="entry name" value="HTH_XRE"/>
    <property type="match status" value="1"/>
</dbReference>
<keyword evidence="1" id="KW-1277">Toxin-antitoxin system</keyword>
<protein>
    <submittedName>
        <fullName evidence="4">Helix-turn-helix domain-containing protein</fullName>
    </submittedName>
</protein>
<name>A0A7X1Z7X4_9LACT</name>
<dbReference type="Pfam" id="PF01381">
    <property type="entry name" value="HTH_3"/>
    <property type="match status" value="1"/>
</dbReference>
<dbReference type="RefSeq" id="WP_153494461.1">
    <property type="nucleotide sequence ID" value="NZ_CBCRWP010000040.1"/>
</dbReference>
<organism evidence="4 5">
    <name type="scientific">Lactococcus hircilactis</name>
    <dbReference type="NCBI Taxonomy" id="1494462"/>
    <lineage>
        <taxon>Bacteria</taxon>
        <taxon>Bacillati</taxon>
        <taxon>Bacillota</taxon>
        <taxon>Bacilli</taxon>
        <taxon>Lactobacillales</taxon>
        <taxon>Streptococcaceae</taxon>
        <taxon>Lactococcus</taxon>
    </lineage>
</organism>
<evidence type="ECO:0000313" key="5">
    <source>
        <dbReference type="Proteomes" id="UP000439550"/>
    </source>
</evidence>
<dbReference type="CDD" id="cd00093">
    <property type="entry name" value="HTH_XRE"/>
    <property type="match status" value="1"/>
</dbReference>
<dbReference type="GO" id="GO:0015643">
    <property type="term" value="F:toxic substance binding"/>
    <property type="evidence" value="ECO:0007669"/>
    <property type="project" value="InterPro"/>
</dbReference>
<keyword evidence="5" id="KW-1185">Reference proteome</keyword>
<reference evidence="4 5" key="1">
    <citation type="submission" date="2019-10" db="EMBL/GenBank/DDBJ databases">
        <authorList>
            <person name="Dong K."/>
        </authorList>
    </citation>
    <scope>NUCLEOTIDE SEQUENCE [LARGE SCALE GENOMIC DNA]</scope>
    <source>
        <strain evidence="4 5">DSM 28960</strain>
    </source>
</reference>
<dbReference type="GO" id="GO:0009636">
    <property type="term" value="P:response to toxic substance"/>
    <property type="evidence" value="ECO:0007669"/>
    <property type="project" value="InterPro"/>
</dbReference>
<dbReference type="InterPro" id="IPR015090">
    <property type="entry name" value="Epsilon_PezA_dom"/>
</dbReference>
<dbReference type="Proteomes" id="UP000439550">
    <property type="component" value="Unassembled WGS sequence"/>
</dbReference>
<dbReference type="InterPro" id="IPR035569">
    <property type="entry name" value="Antitoxin_epsilon/PezA_dom_sf"/>
</dbReference>
<evidence type="ECO:0000256" key="1">
    <source>
        <dbReference type="ARBA" id="ARBA00022649"/>
    </source>
</evidence>
<dbReference type="PROSITE" id="PS50943">
    <property type="entry name" value="HTH_CROC1"/>
    <property type="match status" value="1"/>
</dbReference>